<reference evidence="2" key="1">
    <citation type="submission" date="2022-03" db="EMBL/GenBank/DDBJ databases">
        <title>Genome Identification and Characterization of new species Bdellovibrio reynosense LBG001 sp. nov. from a Mexico soil sample.</title>
        <authorList>
            <person name="Camilli A."/>
            <person name="Ajao Y."/>
            <person name="Guo X."/>
        </authorList>
    </citation>
    <scope>NUCLEOTIDE SEQUENCE</scope>
    <source>
        <strain evidence="2">LBG001</strain>
    </source>
</reference>
<organism evidence="2 3">
    <name type="scientific">Bdellovibrio reynosensis</name>
    <dbReference type="NCBI Taxonomy" id="2835041"/>
    <lineage>
        <taxon>Bacteria</taxon>
        <taxon>Pseudomonadati</taxon>
        <taxon>Bdellovibrionota</taxon>
        <taxon>Bdellovibrionia</taxon>
        <taxon>Bdellovibrionales</taxon>
        <taxon>Pseudobdellovibrionaceae</taxon>
        <taxon>Bdellovibrio</taxon>
    </lineage>
</organism>
<dbReference type="InterPro" id="IPR029068">
    <property type="entry name" value="Glyas_Bleomycin-R_OHBP_Dase"/>
</dbReference>
<dbReference type="EMBL" id="CP093442">
    <property type="protein sequence ID" value="UOF01977.1"/>
    <property type="molecule type" value="Genomic_DNA"/>
</dbReference>
<dbReference type="InterPro" id="IPR037523">
    <property type="entry name" value="VOC_core"/>
</dbReference>
<accession>A0ABY4CAM4</accession>
<dbReference type="Pfam" id="PF00903">
    <property type="entry name" value="Glyoxalase"/>
    <property type="match status" value="1"/>
</dbReference>
<evidence type="ECO:0000259" key="1">
    <source>
        <dbReference type="PROSITE" id="PS51819"/>
    </source>
</evidence>
<dbReference type="InterPro" id="IPR004360">
    <property type="entry name" value="Glyas_Fos-R_dOase_dom"/>
</dbReference>
<dbReference type="Proteomes" id="UP000830116">
    <property type="component" value="Chromosome"/>
</dbReference>
<evidence type="ECO:0000313" key="2">
    <source>
        <dbReference type="EMBL" id="UOF01977.1"/>
    </source>
</evidence>
<name>A0ABY4CAM4_9BACT</name>
<dbReference type="SUPFAM" id="SSF54593">
    <property type="entry name" value="Glyoxalase/Bleomycin resistance protein/Dihydroxybiphenyl dioxygenase"/>
    <property type="match status" value="1"/>
</dbReference>
<sequence length="128" mass="14559">MKIKLANIFVEDQNHARQFYTETLGFIVKHDIPLGAFQWLTVISPENPDGAELLLEPNENPIAKTYQKALFEQGIAAVVFMVEDLDKEFQKLSAKNVEFKVQPMTSPHGKFAIINDTCGNWVHLQQET</sequence>
<dbReference type="Gene3D" id="3.10.180.10">
    <property type="entry name" value="2,3-Dihydroxybiphenyl 1,2-Dioxygenase, domain 1"/>
    <property type="match status" value="1"/>
</dbReference>
<gene>
    <name evidence="2" type="ORF">MNR06_03290</name>
</gene>
<dbReference type="PANTHER" id="PTHR36437">
    <property type="entry name" value="GLYOXALASE/BLEOMYCIN RESISTANCE PROTEIN/DIOXYGENASE"/>
    <property type="match status" value="1"/>
</dbReference>
<feature type="domain" description="VOC" evidence="1">
    <location>
        <begin position="2"/>
        <end position="127"/>
    </location>
</feature>
<dbReference type="PROSITE" id="PS51819">
    <property type="entry name" value="VOC"/>
    <property type="match status" value="1"/>
</dbReference>
<dbReference type="RefSeq" id="WP_243538596.1">
    <property type="nucleotide sequence ID" value="NZ_CP093442.1"/>
</dbReference>
<keyword evidence="3" id="KW-1185">Reference proteome</keyword>
<proteinExistence type="predicted"/>
<protein>
    <submittedName>
        <fullName evidence="2">VOC family protein</fullName>
    </submittedName>
</protein>
<evidence type="ECO:0000313" key="3">
    <source>
        <dbReference type="Proteomes" id="UP000830116"/>
    </source>
</evidence>
<dbReference type="PANTHER" id="PTHR36437:SF2">
    <property type="entry name" value="GLYOXALASE_BLEOMYCIN RESISTANCE PROTEIN_DIOXYGENASE"/>
    <property type="match status" value="1"/>
</dbReference>